<dbReference type="GO" id="GO:0016020">
    <property type="term" value="C:membrane"/>
    <property type="evidence" value="ECO:0007669"/>
    <property type="project" value="UniProtKB-SubCell"/>
</dbReference>
<reference evidence="12" key="1">
    <citation type="submission" date="2022-03" db="EMBL/GenBank/DDBJ databases">
        <authorList>
            <person name="Alioto T."/>
            <person name="Alioto T."/>
            <person name="Gomez Garrido J."/>
        </authorList>
    </citation>
    <scope>NUCLEOTIDE SEQUENCE</scope>
</reference>
<comment type="subcellular location">
    <subcellularLocation>
        <location evidence="1">Membrane</location>
        <topology evidence="1">Multi-pass membrane protein</topology>
    </subcellularLocation>
</comment>
<evidence type="ECO:0000256" key="10">
    <source>
        <dbReference type="ARBA" id="ARBA00023303"/>
    </source>
</evidence>
<sequence length="197" mass="21943">MAGDEKTKIVRERLFLYGPNPSPELVQQLMAEADADIQAARAHKLSLITAQRATGPTTTITPSEITGKRKIAFAAFKSFLESEVGINEFLDNFERQCALHQIHIEEWPTIMSGKLSGSDISKISLYFKEQSLRSFDDVPAMPLTLLLSNMGSQWSLWFGSSVLSVAEMAELVFDIAVMSGIIAYKWQKKKAAKVEEK</sequence>
<dbReference type="GO" id="GO:0005272">
    <property type="term" value="F:sodium channel activity"/>
    <property type="evidence" value="ECO:0007669"/>
    <property type="project" value="UniProtKB-KW"/>
</dbReference>
<evidence type="ECO:0000256" key="7">
    <source>
        <dbReference type="ARBA" id="ARBA00023065"/>
    </source>
</evidence>
<keyword evidence="9 11" id="KW-0739">Sodium transport</keyword>
<dbReference type="Pfam" id="PF00858">
    <property type="entry name" value="ASC"/>
    <property type="match status" value="1"/>
</dbReference>
<gene>
    <name evidence="12" type="ORF">PECUL_23A030176</name>
</gene>
<evidence type="ECO:0000313" key="12">
    <source>
        <dbReference type="EMBL" id="CAH2327637.1"/>
    </source>
</evidence>
<evidence type="ECO:0000256" key="9">
    <source>
        <dbReference type="ARBA" id="ARBA00023201"/>
    </source>
</evidence>
<keyword evidence="4 11" id="KW-0812">Transmembrane</keyword>
<evidence type="ECO:0000256" key="1">
    <source>
        <dbReference type="ARBA" id="ARBA00004141"/>
    </source>
</evidence>
<accession>A0AAD1TI27</accession>
<evidence type="ECO:0000313" key="13">
    <source>
        <dbReference type="Proteomes" id="UP001295444"/>
    </source>
</evidence>
<comment type="similarity">
    <text evidence="11">Belongs to the amiloride-sensitive sodium channel (TC 1.A.6) family.</text>
</comment>
<keyword evidence="5" id="KW-1133">Transmembrane helix</keyword>
<organism evidence="12 13">
    <name type="scientific">Pelobates cultripes</name>
    <name type="common">Western spadefoot toad</name>
    <dbReference type="NCBI Taxonomy" id="61616"/>
    <lineage>
        <taxon>Eukaryota</taxon>
        <taxon>Metazoa</taxon>
        <taxon>Chordata</taxon>
        <taxon>Craniata</taxon>
        <taxon>Vertebrata</taxon>
        <taxon>Euteleostomi</taxon>
        <taxon>Amphibia</taxon>
        <taxon>Batrachia</taxon>
        <taxon>Anura</taxon>
        <taxon>Pelobatoidea</taxon>
        <taxon>Pelobatidae</taxon>
        <taxon>Pelobates</taxon>
    </lineage>
</organism>
<evidence type="ECO:0000256" key="8">
    <source>
        <dbReference type="ARBA" id="ARBA00023136"/>
    </source>
</evidence>
<keyword evidence="7 11" id="KW-0406">Ion transport</keyword>
<proteinExistence type="inferred from homology"/>
<dbReference type="AlphaFoldDB" id="A0AAD1TI27"/>
<evidence type="ECO:0000256" key="6">
    <source>
        <dbReference type="ARBA" id="ARBA00023053"/>
    </source>
</evidence>
<keyword evidence="2 11" id="KW-0813">Transport</keyword>
<evidence type="ECO:0000256" key="11">
    <source>
        <dbReference type="RuleBase" id="RU000679"/>
    </source>
</evidence>
<evidence type="ECO:0000256" key="3">
    <source>
        <dbReference type="ARBA" id="ARBA00022461"/>
    </source>
</evidence>
<dbReference type="Gene3D" id="1.10.287.770">
    <property type="entry name" value="YojJ-like"/>
    <property type="match status" value="1"/>
</dbReference>
<keyword evidence="13" id="KW-1185">Reference proteome</keyword>
<name>A0AAD1TI27_PELCU</name>
<keyword evidence="3 11" id="KW-0894">Sodium channel</keyword>
<evidence type="ECO:0000256" key="5">
    <source>
        <dbReference type="ARBA" id="ARBA00022989"/>
    </source>
</evidence>
<evidence type="ECO:0000256" key="2">
    <source>
        <dbReference type="ARBA" id="ARBA00022448"/>
    </source>
</evidence>
<dbReference type="PRINTS" id="PR01078">
    <property type="entry name" value="AMINACHANNEL"/>
</dbReference>
<keyword evidence="10 11" id="KW-0407">Ion channel</keyword>
<keyword evidence="8" id="KW-0472">Membrane</keyword>
<dbReference type="EMBL" id="OW240924">
    <property type="protein sequence ID" value="CAH2327637.1"/>
    <property type="molecule type" value="Genomic_DNA"/>
</dbReference>
<keyword evidence="6" id="KW-0915">Sodium</keyword>
<protein>
    <submittedName>
        <fullName evidence="12">Amiloride-sensitive sodium channel subunit delta</fullName>
    </submittedName>
</protein>
<dbReference type="InterPro" id="IPR001873">
    <property type="entry name" value="ENaC"/>
</dbReference>
<evidence type="ECO:0000256" key="4">
    <source>
        <dbReference type="ARBA" id="ARBA00022692"/>
    </source>
</evidence>
<dbReference type="Proteomes" id="UP001295444">
    <property type="component" value="Chromosome 13"/>
</dbReference>